<feature type="region of interest" description="Disordered" evidence="1">
    <location>
        <begin position="267"/>
        <end position="341"/>
    </location>
</feature>
<feature type="region of interest" description="Disordered" evidence="1">
    <location>
        <begin position="453"/>
        <end position="548"/>
    </location>
</feature>
<reference evidence="2" key="2">
    <citation type="submission" date="2023-05" db="EMBL/GenBank/DDBJ databases">
        <authorList>
            <consortium name="Lawrence Berkeley National Laboratory"/>
            <person name="Steindorff A."/>
            <person name="Hensen N."/>
            <person name="Bonometti L."/>
            <person name="Westerberg I."/>
            <person name="Brannstrom I.O."/>
            <person name="Guillou S."/>
            <person name="Cros-Aarteil S."/>
            <person name="Calhoun S."/>
            <person name="Haridas S."/>
            <person name="Kuo A."/>
            <person name="Mondo S."/>
            <person name="Pangilinan J."/>
            <person name="Riley R."/>
            <person name="Labutti K."/>
            <person name="Andreopoulos B."/>
            <person name="Lipzen A."/>
            <person name="Chen C."/>
            <person name="Yanf M."/>
            <person name="Daum C."/>
            <person name="Ng V."/>
            <person name="Clum A."/>
            <person name="Ohm R."/>
            <person name="Martin F."/>
            <person name="Silar P."/>
            <person name="Natvig D."/>
            <person name="Lalanne C."/>
            <person name="Gautier V."/>
            <person name="Ament-Velasquez S.L."/>
            <person name="Kruys A."/>
            <person name="Hutchinson M.I."/>
            <person name="Powell A.J."/>
            <person name="Barry K."/>
            <person name="Miller A.N."/>
            <person name="Grigoriev I.V."/>
            <person name="Debuchy R."/>
            <person name="Gladieux P."/>
            <person name="Thoren M.H."/>
            <person name="Johannesson H."/>
        </authorList>
    </citation>
    <scope>NUCLEOTIDE SEQUENCE</scope>
    <source>
        <strain evidence="2">CBS 538.74</strain>
    </source>
</reference>
<feature type="compositionally biased region" description="Polar residues" evidence="1">
    <location>
        <begin position="689"/>
        <end position="702"/>
    </location>
</feature>
<feature type="region of interest" description="Disordered" evidence="1">
    <location>
        <begin position="57"/>
        <end position="83"/>
    </location>
</feature>
<accession>A0AAN6ZVZ2</accession>
<feature type="region of interest" description="Disordered" evidence="1">
    <location>
        <begin position="1081"/>
        <end position="1235"/>
    </location>
</feature>
<feature type="region of interest" description="Disordered" evidence="1">
    <location>
        <begin position="229"/>
        <end position="254"/>
    </location>
</feature>
<comment type="caution">
    <text evidence="2">The sequence shown here is derived from an EMBL/GenBank/DDBJ whole genome shotgun (WGS) entry which is preliminary data.</text>
</comment>
<keyword evidence="3" id="KW-1185">Reference proteome</keyword>
<protein>
    <submittedName>
        <fullName evidence="2">Uncharacterized protein</fullName>
    </submittedName>
</protein>
<feature type="compositionally biased region" description="Pro residues" evidence="1">
    <location>
        <begin position="1177"/>
        <end position="1195"/>
    </location>
</feature>
<evidence type="ECO:0000256" key="1">
    <source>
        <dbReference type="SAM" id="MobiDB-lite"/>
    </source>
</evidence>
<feature type="compositionally biased region" description="Low complexity" evidence="1">
    <location>
        <begin position="899"/>
        <end position="914"/>
    </location>
</feature>
<feature type="compositionally biased region" description="Low complexity" evidence="1">
    <location>
        <begin position="659"/>
        <end position="671"/>
    </location>
</feature>
<feature type="compositionally biased region" description="Basic and acidic residues" evidence="1">
    <location>
        <begin position="857"/>
        <end position="869"/>
    </location>
</feature>
<dbReference type="Proteomes" id="UP001302745">
    <property type="component" value="Unassembled WGS sequence"/>
</dbReference>
<gene>
    <name evidence="2" type="ORF">C8A00DRAFT_44607</name>
</gene>
<feature type="region of interest" description="Disordered" evidence="1">
    <location>
        <begin position="610"/>
        <end position="675"/>
    </location>
</feature>
<feature type="region of interest" description="Disordered" evidence="1">
    <location>
        <begin position="389"/>
        <end position="424"/>
    </location>
</feature>
<dbReference type="EMBL" id="MU856979">
    <property type="protein sequence ID" value="KAK4152303.1"/>
    <property type="molecule type" value="Genomic_DNA"/>
</dbReference>
<feature type="compositionally biased region" description="Low complexity" evidence="1">
    <location>
        <begin position="415"/>
        <end position="424"/>
    </location>
</feature>
<organism evidence="2 3">
    <name type="scientific">Chaetomidium leptoderma</name>
    <dbReference type="NCBI Taxonomy" id="669021"/>
    <lineage>
        <taxon>Eukaryota</taxon>
        <taxon>Fungi</taxon>
        <taxon>Dikarya</taxon>
        <taxon>Ascomycota</taxon>
        <taxon>Pezizomycotina</taxon>
        <taxon>Sordariomycetes</taxon>
        <taxon>Sordariomycetidae</taxon>
        <taxon>Sordariales</taxon>
        <taxon>Chaetomiaceae</taxon>
        <taxon>Chaetomidium</taxon>
    </lineage>
</organism>
<dbReference type="AlphaFoldDB" id="A0AAN6ZVZ2"/>
<proteinExistence type="predicted"/>
<feature type="region of interest" description="Disordered" evidence="1">
    <location>
        <begin position="1015"/>
        <end position="1042"/>
    </location>
</feature>
<name>A0AAN6ZVZ2_9PEZI</name>
<evidence type="ECO:0000313" key="2">
    <source>
        <dbReference type="EMBL" id="KAK4152303.1"/>
    </source>
</evidence>
<feature type="region of interest" description="Disordered" evidence="1">
    <location>
        <begin position="805"/>
        <end position="931"/>
    </location>
</feature>
<feature type="compositionally biased region" description="Acidic residues" evidence="1">
    <location>
        <begin position="716"/>
        <end position="733"/>
    </location>
</feature>
<feature type="compositionally biased region" description="Low complexity" evidence="1">
    <location>
        <begin position="1108"/>
        <end position="1123"/>
    </location>
</feature>
<feature type="region of interest" description="Disordered" evidence="1">
    <location>
        <begin position="688"/>
        <end position="733"/>
    </location>
</feature>
<reference evidence="2" key="1">
    <citation type="journal article" date="2023" name="Mol. Phylogenet. Evol.">
        <title>Genome-scale phylogeny and comparative genomics of the fungal order Sordariales.</title>
        <authorList>
            <person name="Hensen N."/>
            <person name="Bonometti L."/>
            <person name="Westerberg I."/>
            <person name="Brannstrom I.O."/>
            <person name="Guillou S."/>
            <person name="Cros-Aarteil S."/>
            <person name="Calhoun S."/>
            <person name="Haridas S."/>
            <person name="Kuo A."/>
            <person name="Mondo S."/>
            <person name="Pangilinan J."/>
            <person name="Riley R."/>
            <person name="LaButti K."/>
            <person name="Andreopoulos B."/>
            <person name="Lipzen A."/>
            <person name="Chen C."/>
            <person name="Yan M."/>
            <person name="Daum C."/>
            <person name="Ng V."/>
            <person name="Clum A."/>
            <person name="Steindorff A."/>
            <person name="Ohm R.A."/>
            <person name="Martin F."/>
            <person name="Silar P."/>
            <person name="Natvig D.O."/>
            <person name="Lalanne C."/>
            <person name="Gautier V."/>
            <person name="Ament-Velasquez S.L."/>
            <person name="Kruys A."/>
            <person name="Hutchinson M.I."/>
            <person name="Powell A.J."/>
            <person name="Barry K."/>
            <person name="Miller A.N."/>
            <person name="Grigoriev I.V."/>
            <person name="Debuchy R."/>
            <person name="Gladieux P."/>
            <person name="Hiltunen Thoren M."/>
            <person name="Johannesson H."/>
        </authorList>
    </citation>
    <scope>NUCLEOTIDE SEQUENCE</scope>
    <source>
        <strain evidence="2">CBS 538.74</strain>
    </source>
</reference>
<feature type="compositionally biased region" description="Polar residues" evidence="1">
    <location>
        <begin position="304"/>
        <end position="318"/>
    </location>
</feature>
<evidence type="ECO:0000313" key="3">
    <source>
        <dbReference type="Proteomes" id="UP001302745"/>
    </source>
</evidence>
<sequence length="1235" mass="131655">MDFTAGSGPLATRDSAWLSERALQLPRCLACVDNPESGNELIPTLALWQSLTIKVRGRGSGRDTPATSQHGATRGGLREPSNDTMGSWIWMRHETRPSTFPGDSLKWVPRKRHNSRWPIEPKKEEATHMVADLQPLIKFEVPTSPEPLDTTLRMDEEQMRRRSPRRLSRRISLIPGEGSPRKLPMVTLSPAEISAPVLSPVKRPPVTLSPTKVADSPLRSFRVNATPTKVVLESPKTKPPAQSPAKPSSLPITPIEDARLTPVLKAAEHQSPVHPPATPVPLLFEQPTPDAQAEPQHEARRRVSLQSARRSERGSNGASRLLALKSGRNSPNRRHSFTSLENLTADVRGGAKNRRNTMDVFCVGPEETRGVAGEGEVVEVDMKTSLDIFSQPTKALEPASRRRSDGGPEESEAQPAIESESLSLSPAASVSSANLGLATSDVILNSASSIVTEGAGVETEPEDASPRQAATSPIADRTDSDGFSLELTPHAAEEPTQFSDGEESEAMFFPHDPEGLSTIYEESSIFESQSPEEAGVKQTAQEHPSNDVELKTDIVESALEAARIAPDERLMTETVPGSHVSACHVANSADAMSSLDSLHHNREAQQTLVVTKDEDAGPMNNSEDSPVAPPAHDEFDGTAAPAVPQGSKSPSRVVTAAHTVPGTPTTLTATGSMQRVVTPEPGVGALATEQESSGFTPINGRQISPPHVPPPGLRADEEEEEAGNESDDLDADEVIEEDFPEDAGDEATMAMDEDMLAVDAPRPENDTLQLHARHDDSETEMLRNFVTRVTADKNAKAAAAAAALAKKVARRSGSIGSITSSTGSPMAKPGTQTPTSRTPLGVKSPNSPSPAKKKRKLELFEGDVAKDNEEASAQPSDGPRLKRRRKRTDPAPETPLEKSASPSPEPDSSAPGPRRSARARSTRVALRPSAPSANSIALSMIPVRLPGMGAMDEAAMDAHLAAMARQRSEEKDLAAVTRGNTRKNKGSAVLPQMVLAKQAEDPSWRMRELKGVFDAKERRAKEPAAAAGGDEERDGKKSRQVKGVRWAEELVRFQTEAEPSVFRGMSSQLLADVMMDDGVDEIAEAEPPVPAEPRVEKTARVAARKAVSTATSAPTAAAPPASTRRTRSSRLPPPTPAKKLRGGAEKTAGEQVAAPPAPAPAPAPALRTRTKSMPKLAPAPPTTPSPVLEPSPAPVPAATAKSTRSGMATRRTRIAKLGMSGNGTPAPKRRGRTAA</sequence>
<feature type="compositionally biased region" description="Low complexity" evidence="1">
    <location>
        <begin position="805"/>
        <end position="824"/>
    </location>
</feature>